<feature type="compositionally biased region" description="Polar residues" evidence="5">
    <location>
        <begin position="63"/>
        <end position="80"/>
    </location>
</feature>
<feature type="chain" id="PRO_5018817478" description="Dirigent protein" evidence="4">
    <location>
        <begin position="28"/>
        <end position="310"/>
    </location>
</feature>
<dbReference type="Gene3D" id="2.40.480.10">
    <property type="entry name" value="Allene oxide cyclase-like"/>
    <property type="match status" value="1"/>
</dbReference>
<comment type="subcellular location">
    <subcellularLocation>
        <location evidence="4">Secreted</location>
        <location evidence="4">Extracellular space</location>
        <location evidence="4">Apoplast</location>
    </subcellularLocation>
</comment>
<evidence type="ECO:0000256" key="3">
    <source>
        <dbReference type="ARBA" id="ARBA00022525"/>
    </source>
</evidence>
<evidence type="ECO:0000256" key="1">
    <source>
        <dbReference type="ARBA" id="ARBA00010746"/>
    </source>
</evidence>
<dbReference type="PANTHER" id="PTHR46215">
    <property type="entry name" value="DIRIGENT PROTEIN 24-RELATED"/>
    <property type="match status" value="1"/>
</dbReference>
<reference evidence="6 7" key="1">
    <citation type="journal article" date="2018" name="PLoS Genet.">
        <title>Population sequencing reveals clonal diversity and ancestral inbreeding in the grapevine cultivar Chardonnay.</title>
        <authorList>
            <person name="Roach M.J."/>
            <person name="Johnson D.L."/>
            <person name="Bohlmann J."/>
            <person name="van Vuuren H.J."/>
            <person name="Jones S.J."/>
            <person name="Pretorius I.S."/>
            <person name="Schmidt S.A."/>
            <person name="Borneman A.R."/>
        </authorList>
    </citation>
    <scope>NUCLEOTIDE SEQUENCE [LARGE SCALE GENOMIC DNA]</scope>
    <source>
        <strain evidence="7">cv. Chardonnay</strain>
        <tissue evidence="6">Leaf</tissue>
    </source>
</reference>
<dbReference type="AlphaFoldDB" id="A0A438EP88"/>
<dbReference type="GO" id="GO:0048046">
    <property type="term" value="C:apoplast"/>
    <property type="evidence" value="ECO:0007669"/>
    <property type="project" value="UniProtKB-SubCell"/>
</dbReference>
<feature type="region of interest" description="Disordered" evidence="5">
    <location>
        <begin position="36"/>
        <end position="99"/>
    </location>
</feature>
<keyword evidence="4" id="KW-0732">Signal</keyword>
<accession>A0A438EP88</accession>
<name>A0A438EP88_VITVI</name>
<dbReference type="InterPro" id="IPR004265">
    <property type="entry name" value="Dirigent"/>
</dbReference>
<organism evidence="6 7">
    <name type="scientific">Vitis vinifera</name>
    <name type="common">Grape</name>
    <dbReference type="NCBI Taxonomy" id="29760"/>
    <lineage>
        <taxon>Eukaryota</taxon>
        <taxon>Viridiplantae</taxon>
        <taxon>Streptophyta</taxon>
        <taxon>Embryophyta</taxon>
        <taxon>Tracheophyta</taxon>
        <taxon>Spermatophyta</taxon>
        <taxon>Magnoliopsida</taxon>
        <taxon>eudicotyledons</taxon>
        <taxon>Gunneridae</taxon>
        <taxon>Pentapetalae</taxon>
        <taxon>rosids</taxon>
        <taxon>Vitales</taxon>
        <taxon>Vitaceae</taxon>
        <taxon>Viteae</taxon>
        <taxon>Vitis</taxon>
    </lineage>
</organism>
<comment type="caution">
    <text evidence="6">The sequence shown here is derived from an EMBL/GenBank/DDBJ whole genome shotgun (WGS) entry which is preliminary data.</text>
</comment>
<evidence type="ECO:0000256" key="2">
    <source>
        <dbReference type="ARBA" id="ARBA00011738"/>
    </source>
</evidence>
<dbReference type="Pfam" id="PF03018">
    <property type="entry name" value="Dirigent"/>
    <property type="match status" value="1"/>
</dbReference>
<feature type="signal peptide" evidence="4">
    <location>
        <begin position="1"/>
        <end position="27"/>
    </location>
</feature>
<evidence type="ECO:0000256" key="4">
    <source>
        <dbReference type="RuleBase" id="RU363099"/>
    </source>
</evidence>
<proteinExistence type="inferred from homology"/>
<evidence type="ECO:0000313" key="6">
    <source>
        <dbReference type="EMBL" id="RVW49428.1"/>
    </source>
</evidence>
<comment type="function">
    <text evidence="4">Dirigent proteins impart stereoselectivity on the phenoxy radical-coupling reaction, yielding optically active lignans from two molecules of coniferyl alcohol in the biosynthesis of lignans, flavonolignans, and alkaloids and thus plays a central role in plant secondary metabolism.</text>
</comment>
<dbReference type="EMBL" id="QGNW01001227">
    <property type="protein sequence ID" value="RVW49428.1"/>
    <property type="molecule type" value="Genomic_DNA"/>
</dbReference>
<keyword evidence="3 4" id="KW-0964">Secreted</keyword>
<dbReference type="PANTHER" id="PTHR46215:SF15">
    <property type="entry name" value="DIRIGENT PROTEIN 24"/>
    <property type="match status" value="1"/>
</dbReference>
<comment type="similarity">
    <text evidence="1 4">Belongs to the plant dirigent protein family.</text>
</comment>
<dbReference type="GO" id="GO:0009699">
    <property type="term" value="P:phenylpropanoid biosynthetic process"/>
    <property type="evidence" value="ECO:0007669"/>
    <property type="project" value="UniProtKB-ARBA"/>
</dbReference>
<evidence type="ECO:0000256" key="5">
    <source>
        <dbReference type="SAM" id="MobiDB-lite"/>
    </source>
</evidence>
<dbReference type="Proteomes" id="UP000288805">
    <property type="component" value="Unassembled WGS sequence"/>
</dbReference>
<dbReference type="InterPro" id="IPR044859">
    <property type="entry name" value="Allene_oxi_cyc_Dirigent"/>
</dbReference>
<comment type="subunit">
    <text evidence="2 4">Homodimer.</text>
</comment>
<protein>
    <recommendedName>
        <fullName evidence="4">Dirigent protein</fullName>
    </recommendedName>
</protein>
<keyword evidence="4" id="KW-0052">Apoplast</keyword>
<sequence>MATTPFLLSKTIIYLLLLAITLGHVSSARILDEVDPQPPVIPDPPEADDSPAIVPGVAPVLAPTNTLPSGQIPATASSPTEADDEPPLPEAGAPDAVPVDVAPVAGPVAALPSGPAPVAATSATTGNAAPPNPPLSFFMHDILGGSHPSARVVSGITANTQINGLPFSKANGGVFPINGGVPLLNGNNGLINNNNIPFLTGLNGGQTSTIIQNNGNNNPVNGGSNQPFVTAGQLPAEPPFRSDHHQEEDTISFFGVHRTASPVSHIAVVGGTGEYENAKGYATIESLHQEDQHTTDGVETVIQVNVYLSH</sequence>
<gene>
    <name evidence="6" type="primary">DIR9_2</name>
    <name evidence="6" type="ORF">CK203_080269</name>
</gene>
<evidence type="ECO:0000313" key="7">
    <source>
        <dbReference type="Proteomes" id="UP000288805"/>
    </source>
</evidence>